<dbReference type="InterPro" id="IPR036259">
    <property type="entry name" value="MFS_trans_sf"/>
</dbReference>
<keyword evidence="2 5" id="KW-0812">Transmembrane</keyword>
<dbReference type="PANTHER" id="PTHR23507:SF1">
    <property type="entry name" value="FI18259P1-RELATED"/>
    <property type="match status" value="1"/>
</dbReference>
<feature type="transmembrane region" description="Helical" evidence="5">
    <location>
        <begin position="21"/>
        <end position="39"/>
    </location>
</feature>
<dbReference type="EMBL" id="SEYY01023110">
    <property type="protein sequence ID" value="KAB7495087.1"/>
    <property type="molecule type" value="Genomic_DNA"/>
</dbReference>
<evidence type="ECO:0000256" key="5">
    <source>
        <dbReference type="SAM" id="Phobius"/>
    </source>
</evidence>
<dbReference type="OrthoDB" id="3026777at2759"/>
<sequence>MMVCYSYITDISSDDSRTTRIAFLDVMFMAGPPMAYFLSDILFKTVGYTGVYSISSVMLLFCIIYTIFILKETRGPFASEESLPESIENSKKYSTFFNVEHFKETLNIIVKRRQNRNTILLLMILICLMNFRSGIMGIDYLFTKIKFSWNYSEFTHWSIVYYISMAAGESLILPFLSSFLHLGEYILGTLGSISRIACCAVQGFSSSSLDFYIAAGVSCIAEIPLSVVRSKISKLSFSDDIGKTFSMLASWESIVPALSYPLYTLVYNTTIKVFPGAVFFITVVIFFICGTSLFILFLKENFEVNEDYNSETGCLLPKK</sequence>
<feature type="transmembrane region" description="Helical" evidence="5">
    <location>
        <begin position="154"/>
        <end position="173"/>
    </location>
</feature>
<dbReference type="Gene3D" id="1.20.1250.20">
    <property type="entry name" value="MFS general substrate transporter like domains"/>
    <property type="match status" value="1"/>
</dbReference>
<comment type="subcellular location">
    <subcellularLocation>
        <location evidence="1">Membrane</location>
        <topology evidence="1">Multi-pass membrane protein</topology>
    </subcellularLocation>
</comment>
<dbReference type="GO" id="GO:0022857">
    <property type="term" value="F:transmembrane transporter activity"/>
    <property type="evidence" value="ECO:0007669"/>
    <property type="project" value="InterPro"/>
</dbReference>
<feature type="transmembrane region" description="Helical" evidence="5">
    <location>
        <begin position="51"/>
        <end position="70"/>
    </location>
</feature>
<comment type="caution">
    <text evidence="6">The sequence shown here is derived from an EMBL/GenBank/DDBJ whole genome shotgun (WGS) entry which is preliminary data.</text>
</comment>
<gene>
    <name evidence="6" type="ORF">Anas_08293</name>
</gene>
<dbReference type="SUPFAM" id="SSF103473">
    <property type="entry name" value="MFS general substrate transporter"/>
    <property type="match status" value="1"/>
</dbReference>
<evidence type="ECO:0000256" key="1">
    <source>
        <dbReference type="ARBA" id="ARBA00004141"/>
    </source>
</evidence>
<evidence type="ECO:0000256" key="3">
    <source>
        <dbReference type="ARBA" id="ARBA00022989"/>
    </source>
</evidence>
<keyword evidence="4 5" id="KW-0472">Membrane</keyword>
<name>A0A5N5SMA4_9CRUS</name>
<evidence type="ECO:0000313" key="6">
    <source>
        <dbReference type="EMBL" id="KAB7495087.1"/>
    </source>
</evidence>
<proteinExistence type="predicted"/>
<keyword evidence="3 5" id="KW-1133">Transmembrane helix</keyword>
<dbReference type="Pfam" id="PF07690">
    <property type="entry name" value="MFS_1"/>
    <property type="match status" value="1"/>
</dbReference>
<dbReference type="GO" id="GO:0016020">
    <property type="term" value="C:membrane"/>
    <property type="evidence" value="ECO:0007669"/>
    <property type="project" value="UniProtKB-SubCell"/>
</dbReference>
<keyword evidence="7" id="KW-1185">Reference proteome</keyword>
<organism evidence="6 7">
    <name type="scientific">Armadillidium nasatum</name>
    <dbReference type="NCBI Taxonomy" id="96803"/>
    <lineage>
        <taxon>Eukaryota</taxon>
        <taxon>Metazoa</taxon>
        <taxon>Ecdysozoa</taxon>
        <taxon>Arthropoda</taxon>
        <taxon>Crustacea</taxon>
        <taxon>Multicrustacea</taxon>
        <taxon>Malacostraca</taxon>
        <taxon>Eumalacostraca</taxon>
        <taxon>Peracarida</taxon>
        <taxon>Isopoda</taxon>
        <taxon>Oniscidea</taxon>
        <taxon>Crinocheta</taxon>
        <taxon>Armadillidiidae</taxon>
        <taxon>Armadillidium</taxon>
    </lineage>
</organism>
<protein>
    <submittedName>
        <fullName evidence="6">Solute carrier family 46 member 3</fullName>
    </submittedName>
</protein>
<dbReference type="AlphaFoldDB" id="A0A5N5SMA4"/>
<dbReference type="PANTHER" id="PTHR23507">
    <property type="entry name" value="ZGC:174356"/>
    <property type="match status" value="1"/>
</dbReference>
<accession>A0A5N5SMA4</accession>
<evidence type="ECO:0000256" key="2">
    <source>
        <dbReference type="ARBA" id="ARBA00022692"/>
    </source>
</evidence>
<evidence type="ECO:0000256" key="4">
    <source>
        <dbReference type="ARBA" id="ARBA00023136"/>
    </source>
</evidence>
<reference evidence="6 7" key="1">
    <citation type="journal article" date="2019" name="PLoS Biol.">
        <title>Sex chromosomes control vertical transmission of feminizing Wolbachia symbionts in an isopod.</title>
        <authorList>
            <person name="Becking T."/>
            <person name="Chebbi M.A."/>
            <person name="Giraud I."/>
            <person name="Moumen B."/>
            <person name="Laverre T."/>
            <person name="Caubet Y."/>
            <person name="Peccoud J."/>
            <person name="Gilbert C."/>
            <person name="Cordaux R."/>
        </authorList>
    </citation>
    <scope>NUCLEOTIDE SEQUENCE [LARGE SCALE GENOMIC DNA]</scope>
    <source>
        <strain evidence="6">ANa2</strain>
        <tissue evidence="6">Whole body excluding digestive tract and cuticle</tissue>
    </source>
</reference>
<dbReference type="InterPro" id="IPR011701">
    <property type="entry name" value="MFS"/>
</dbReference>
<feature type="transmembrane region" description="Helical" evidence="5">
    <location>
        <begin position="119"/>
        <end position="142"/>
    </location>
</feature>
<dbReference type="Proteomes" id="UP000326759">
    <property type="component" value="Unassembled WGS sequence"/>
</dbReference>
<evidence type="ECO:0000313" key="7">
    <source>
        <dbReference type="Proteomes" id="UP000326759"/>
    </source>
</evidence>
<feature type="transmembrane region" description="Helical" evidence="5">
    <location>
        <begin position="273"/>
        <end position="298"/>
    </location>
</feature>